<keyword evidence="10" id="KW-1185">Reference proteome</keyword>
<dbReference type="RefSeq" id="WP_048353251.1">
    <property type="nucleotide sequence ID" value="NZ_CP023481.1"/>
</dbReference>
<evidence type="ECO:0000313" key="9">
    <source>
        <dbReference type="Proteomes" id="UP000036168"/>
    </source>
</evidence>
<evidence type="ECO:0000256" key="4">
    <source>
        <dbReference type="PROSITE-ProRule" id="PRU10040"/>
    </source>
</evidence>
<dbReference type="InterPro" id="IPR033131">
    <property type="entry name" value="Pectinesterase_Asp_AS"/>
</dbReference>
<keyword evidence="2 5" id="KW-0378">Hydrolase</keyword>
<dbReference type="PROSITE" id="PS00800">
    <property type="entry name" value="PECTINESTERASE_1"/>
    <property type="match status" value="1"/>
</dbReference>
<dbReference type="SUPFAM" id="SSF51126">
    <property type="entry name" value="Pectin lyase-like"/>
    <property type="match status" value="1"/>
</dbReference>
<evidence type="ECO:0000313" key="7">
    <source>
        <dbReference type="EMBL" id="KRT94337.1"/>
    </source>
</evidence>
<evidence type="ECO:0000259" key="6">
    <source>
        <dbReference type="Pfam" id="PF01095"/>
    </source>
</evidence>
<dbReference type="GO" id="GO:0042545">
    <property type="term" value="P:cell wall modification"/>
    <property type="evidence" value="ECO:0007669"/>
    <property type="project" value="UniProtKB-UniRule"/>
</dbReference>
<gene>
    <name evidence="7" type="ORF">AB447_203360</name>
    <name evidence="8" type="ORF">P8828_13675</name>
</gene>
<evidence type="ECO:0000313" key="10">
    <source>
        <dbReference type="Proteomes" id="UP001341297"/>
    </source>
</evidence>
<dbReference type="STRING" id="1664069.BGLY_3892"/>
<comment type="catalytic activity">
    <reaction evidence="5">
        <text>[(1-&gt;4)-alpha-D-galacturonosyl methyl ester](n) + n H2O = [(1-&gt;4)-alpha-D-galacturonosyl](n) + n methanol + n H(+)</text>
        <dbReference type="Rhea" id="RHEA:22380"/>
        <dbReference type="Rhea" id="RHEA-COMP:14570"/>
        <dbReference type="Rhea" id="RHEA-COMP:14573"/>
        <dbReference type="ChEBI" id="CHEBI:15377"/>
        <dbReference type="ChEBI" id="CHEBI:15378"/>
        <dbReference type="ChEBI" id="CHEBI:17790"/>
        <dbReference type="ChEBI" id="CHEBI:140522"/>
        <dbReference type="ChEBI" id="CHEBI:140523"/>
        <dbReference type="EC" id="3.1.1.11"/>
    </reaction>
</comment>
<dbReference type="InterPro" id="IPR012334">
    <property type="entry name" value="Pectin_lyas_fold"/>
</dbReference>
<evidence type="ECO:0000256" key="2">
    <source>
        <dbReference type="ARBA" id="ARBA00022801"/>
    </source>
</evidence>
<sequence length="324" mass="35426">MKGRNAKKGNRETAAVRLTVSKDGDGAFKTVQEAVDALPEYSRDRKEIFIKKGIYKEVVHIPATKPFVTLIGESKTGTVITYDNYAGKEKEGGGRYGTSGSATVFIYADHVQAENITFENSFDRTKVDTDGTQAVAVYAKGSRIVFKDARFLGRQDTLFANDGTQYFDQCYIEGDVDFIFGGARAVFEHCHIHSADRGSAANNGYITAASTHITKPFGFLFAGCTLTSDAADGTVYLGRPWHPGGDPDAIASVLYQNCSLGAHIKPEGWTDMSGFSAADARLYEYRNTGPGAVPHQERRQLSDEEAESWTIENVLDGWNPKIES</sequence>
<dbReference type="OrthoDB" id="9804686at2"/>
<dbReference type="AlphaFoldDB" id="A0A0J6EHY7"/>
<evidence type="ECO:0000256" key="3">
    <source>
        <dbReference type="ARBA" id="ARBA00023085"/>
    </source>
</evidence>
<dbReference type="Proteomes" id="UP000036168">
    <property type="component" value="Unassembled WGS sequence"/>
</dbReference>
<dbReference type="InterPro" id="IPR018040">
    <property type="entry name" value="Pectinesterase_Tyr_AS"/>
</dbReference>
<comment type="pathway">
    <text evidence="5">Glycan metabolism; pectin degradation; 2-dehydro-3-deoxy-D-gluconate from pectin: step 1/5.</text>
</comment>
<dbReference type="InterPro" id="IPR000070">
    <property type="entry name" value="Pectinesterase_cat"/>
</dbReference>
<organism evidence="7 9">
    <name type="scientific">Bacillus glycinifermentans</name>
    <dbReference type="NCBI Taxonomy" id="1664069"/>
    <lineage>
        <taxon>Bacteria</taxon>
        <taxon>Bacillati</taxon>
        <taxon>Bacillota</taxon>
        <taxon>Bacilli</taxon>
        <taxon>Bacillales</taxon>
        <taxon>Bacillaceae</taxon>
        <taxon>Bacillus</taxon>
    </lineage>
</organism>
<dbReference type="Proteomes" id="UP001341297">
    <property type="component" value="Unassembled WGS sequence"/>
</dbReference>
<dbReference type="PANTHER" id="PTHR31321:SF57">
    <property type="entry name" value="PECTINESTERASE 53-RELATED"/>
    <property type="match status" value="1"/>
</dbReference>
<reference evidence="8 10" key="3">
    <citation type="submission" date="2023-03" db="EMBL/GenBank/DDBJ databases">
        <title>Agriculturally important microbes genome sequencing.</title>
        <authorList>
            <person name="Dunlap C."/>
        </authorList>
    </citation>
    <scope>NUCLEOTIDE SEQUENCE [LARGE SCALE GENOMIC DNA]</scope>
    <source>
        <strain evidence="8 10">CBP-3203</strain>
    </source>
</reference>
<accession>A0A0J6EL59</accession>
<comment type="caution">
    <text evidence="7">The sequence shown here is derived from an EMBL/GenBank/DDBJ whole genome shotgun (WGS) entry which is preliminary data.</text>
</comment>
<dbReference type="EC" id="3.1.1.11" evidence="5"/>
<evidence type="ECO:0000256" key="5">
    <source>
        <dbReference type="RuleBase" id="RU000589"/>
    </source>
</evidence>
<dbReference type="Gene3D" id="2.160.20.10">
    <property type="entry name" value="Single-stranded right-handed beta-helix, Pectin lyase-like"/>
    <property type="match status" value="1"/>
</dbReference>
<dbReference type="PANTHER" id="PTHR31321">
    <property type="entry name" value="ACYL-COA THIOESTER HYDROLASE YBHC-RELATED"/>
    <property type="match status" value="1"/>
</dbReference>
<name>A0A0J6EHY7_9BACI</name>
<protein>
    <recommendedName>
        <fullName evidence="5">Pectinesterase</fullName>
        <ecNumber evidence="5">3.1.1.11</ecNumber>
    </recommendedName>
</protein>
<dbReference type="EMBL" id="LECW02000012">
    <property type="protein sequence ID" value="KRT94337.1"/>
    <property type="molecule type" value="Genomic_DNA"/>
</dbReference>
<dbReference type="Pfam" id="PF01095">
    <property type="entry name" value="Pectinesterase"/>
    <property type="match status" value="1"/>
</dbReference>
<evidence type="ECO:0000256" key="1">
    <source>
        <dbReference type="ARBA" id="ARBA00008891"/>
    </source>
</evidence>
<feature type="domain" description="Pectinesterase catalytic" evidence="6">
    <location>
        <begin position="18"/>
        <end position="316"/>
    </location>
</feature>
<reference evidence="7" key="2">
    <citation type="submission" date="2015-10" db="EMBL/GenBank/DDBJ databases">
        <authorList>
            <person name="Gilbert D.G."/>
        </authorList>
    </citation>
    <scope>NUCLEOTIDE SEQUENCE</scope>
    <source>
        <strain evidence="7">GO-13</strain>
    </source>
</reference>
<accession>A0A0J6EHY7</accession>
<dbReference type="PROSITE" id="PS00503">
    <property type="entry name" value="PECTINESTERASE_2"/>
    <property type="match status" value="1"/>
</dbReference>
<dbReference type="UniPathway" id="UPA00545">
    <property type="reaction ID" value="UER00823"/>
</dbReference>
<evidence type="ECO:0000313" key="8">
    <source>
        <dbReference type="EMBL" id="MEC0485869.1"/>
    </source>
</evidence>
<dbReference type="GO" id="GO:0045490">
    <property type="term" value="P:pectin catabolic process"/>
    <property type="evidence" value="ECO:0007669"/>
    <property type="project" value="UniProtKB-UniRule"/>
</dbReference>
<dbReference type="PATRIC" id="fig|1664069.3.peg.4944"/>
<dbReference type="GO" id="GO:0030599">
    <property type="term" value="F:pectinesterase activity"/>
    <property type="evidence" value="ECO:0007669"/>
    <property type="project" value="UniProtKB-UniRule"/>
</dbReference>
<dbReference type="InterPro" id="IPR011050">
    <property type="entry name" value="Pectin_lyase_fold/virulence"/>
</dbReference>
<dbReference type="GO" id="GO:0009279">
    <property type="term" value="C:cell outer membrane"/>
    <property type="evidence" value="ECO:0007669"/>
    <property type="project" value="TreeGrafter"/>
</dbReference>
<keyword evidence="3 5" id="KW-0063">Aspartyl esterase</keyword>
<reference evidence="7 9" key="1">
    <citation type="journal article" date="2015" name="Int. J. Syst. Evol. Microbiol.">
        <title>Bacillus glycinifermentans sp. nov., isolated from fermented soybean paste.</title>
        <authorList>
            <person name="Kim S.J."/>
            <person name="Dunlap C.A."/>
            <person name="Kwon S.W."/>
            <person name="Rooney A.P."/>
        </authorList>
    </citation>
    <scope>NUCLEOTIDE SEQUENCE [LARGE SCALE GENOMIC DNA]</scope>
    <source>
        <strain evidence="7 9">GO-13</strain>
    </source>
</reference>
<dbReference type="EMBL" id="JARRTL010000011">
    <property type="protein sequence ID" value="MEC0485869.1"/>
    <property type="molecule type" value="Genomic_DNA"/>
</dbReference>
<feature type="active site" evidence="4">
    <location>
        <position position="177"/>
    </location>
</feature>
<proteinExistence type="inferred from homology"/>
<comment type="similarity">
    <text evidence="1">Belongs to the pectinesterase family.</text>
</comment>